<keyword evidence="1" id="KW-0812">Transmembrane</keyword>
<dbReference type="OrthoDB" id="2223087at2"/>
<evidence type="ECO:0000313" key="3">
    <source>
        <dbReference type="Proteomes" id="UP000003573"/>
    </source>
</evidence>
<dbReference type="EMBL" id="AEUW02000001">
    <property type="protein sequence ID" value="EHJ51833.1"/>
    <property type="molecule type" value="Genomic_DNA"/>
</dbReference>
<dbReference type="RefSeq" id="WP_003079102.1">
    <property type="nucleotide sequence ID" value="NZ_AEUW02000001.1"/>
</dbReference>
<proteinExistence type="predicted"/>
<dbReference type="STRING" id="764298.STRMA_1266"/>
<sequence length="205" mass="23865">MKLLKKLFGYKIYIWFVLLLALVGIIFYWHGSYHRNSKLAESSQTYSMVKYIEERNETVFLNVGIEKVDTAFNVKKIFGLTIPYSRKKAILILNYAAKLGIKKAVSIHKTKENNFKIKIPKFEVIGIELDSRHPYKLYNKSGELLSNATEEIDTGKVVSASLTNKEQKKYLKQYSDMIKKSAENYYKLLFKSVYPDAKLTFIYDN</sequence>
<keyword evidence="3" id="KW-1185">Reference proteome</keyword>
<keyword evidence="1" id="KW-0472">Membrane</keyword>
<name>G5JXB1_9STRE</name>
<dbReference type="Proteomes" id="UP000003573">
    <property type="component" value="Unassembled WGS sequence"/>
</dbReference>
<comment type="caution">
    <text evidence="2">The sequence shown here is derived from an EMBL/GenBank/DDBJ whole genome shotgun (WGS) entry which is preliminary data.</text>
</comment>
<evidence type="ECO:0008006" key="4">
    <source>
        <dbReference type="Google" id="ProtNLM"/>
    </source>
</evidence>
<protein>
    <recommendedName>
        <fullName evidence="4">PF14014 family protein</fullName>
    </recommendedName>
</protein>
<gene>
    <name evidence="2" type="ORF">STRMA_1266</name>
</gene>
<evidence type="ECO:0000256" key="1">
    <source>
        <dbReference type="SAM" id="Phobius"/>
    </source>
</evidence>
<organism evidence="2 3">
    <name type="scientific">Streptococcus macacae NCTC 11558</name>
    <dbReference type="NCBI Taxonomy" id="764298"/>
    <lineage>
        <taxon>Bacteria</taxon>
        <taxon>Bacillati</taxon>
        <taxon>Bacillota</taxon>
        <taxon>Bacilli</taxon>
        <taxon>Lactobacillales</taxon>
        <taxon>Streptococcaceae</taxon>
        <taxon>Streptococcus</taxon>
    </lineage>
</organism>
<dbReference type="eggNOG" id="ENOG50318ZT">
    <property type="taxonomic scope" value="Bacteria"/>
</dbReference>
<keyword evidence="1" id="KW-1133">Transmembrane helix</keyword>
<feature type="transmembrane region" description="Helical" evidence="1">
    <location>
        <begin position="12"/>
        <end position="31"/>
    </location>
</feature>
<accession>G5JXB1</accession>
<dbReference type="AlphaFoldDB" id="G5JXB1"/>
<evidence type="ECO:0000313" key="2">
    <source>
        <dbReference type="EMBL" id="EHJ51833.1"/>
    </source>
</evidence>
<reference evidence="2 3" key="1">
    <citation type="journal article" date="2014" name="Int. J. Syst. Evol. Microbiol.">
        <title>Phylogenomics and the dynamic genome evolution of the genus Streptococcus.</title>
        <authorList>
            <consortium name="The Broad Institute Genome Sequencing Platform"/>
            <person name="Richards V.P."/>
            <person name="Palmer S.R."/>
            <person name="Pavinski Bitar P.D."/>
            <person name="Qin X."/>
            <person name="Weinstock G.M."/>
            <person name="Highlander S.K."/>
            <person name="Town C.D."/>
            <person name="Burne R.A."/>
            <person name="Stanhope M.J."/>
        </authorList>
    </citation>
    <scope>NUCLEOTIDE SEQUENCE [LARGE SCALE GENOMIC DNA]</scope>
    <source>
        <strain evidence="2 3">NCTC 11558</strain>
    </source>
</reference>